<feature type="domain" description="CHAD" evidence="2">
    <location>
        <begin position="225"/>
        <end position="506"/>
    </location>
</feature>
<dbReference type="Pfam" id="PF05235">
    <property type="entry name" value="CHAD"/>
    <property type="match status" value="1"/>
</dbReference>
<dbReference type="SMART" id="SM00880">
    <property type="entry name" value="CHAD"/>
    <property type="match status" value="1"/>
</dbReference>
<dbReference type="InterPro" id="IPR033469">
    <property type="entry name" value="CYTH-like_dom_sf"/>
</dbReference>
<dbReference type="InterPro" id="IPR038186">
    <property type="entry name" value="CHAD_dom_sf"/>
</dbReference>
<dbReference type="EMBL" id="BMNA01000009">
    <property type="protein sequence ID" value="GGM11825.1"/>
    <property type="molecule type" value="Genomic_DNA"/>
</dbReference>
<protein>
    <submittedName>
        <fullName evidence="3">CHAD domain-containing protein</fullName>
    </submittedName>
</protein>
<organism evidence="3 4">
    <name type="scientific">Nakamurella endophytica</name>
    <dbReference type="NCBI Taxonomy" id="1748367"/>
    <lineage>
        <taxon>Bacteria</taxon>
        <taxon>Bacillati</taxon>
        <taxon>Actinomycetota</taxon>
        <taxon>Actinomycetes</taxon>
        <taxon>Nakamurellales</taxon>
        <taxon>Nakamurellaceae</taxon>
        <taxon>Nakamurella</taxon>
    </lineage>
</organism>
<evidence type="ECO:0000313" key="3">
    <source>
        <dbReference type="EMBL" id="GGM11825.1"/>
    </source>
</evidence>
<dbReference type="InterPro" id="IPR023577">
    <property type="entry name" value="CYTH_domain"/>
</dbReference>
<evidence type="ECO:0000256" key="1">
    <source>
        <dbReference type="SAM" id="MobiDB-lite"/>
    </source>
</evidence>
<dbReference type="PANTHER" id="PTHR39339">
    <property type="entry name" value="SLR1444 PROTEIN"/>
    <property type="match status" value="1"/>
</dbReference>
<dbReference type="Gene3D" id="2.40.320.10">
    <property type="entry name" value="Hypothetical Protein Pfu-838710-001"/>
    <property type="match status" value="1"/>
</dbReference>
<dbReference type="RefSeq" id="WP_188943696.1">
    <property type="nucleotide sequence ID" value="NZ_BMNA01000009.1"/>
</dbReference>
<accession>A0A917T734</accession>
<dbReference type="InterPro" id="IPR007899">
    <property type="entry name" value="CHAD_dom"/>
</dbReference>
<proteinExistence type="predicted"/>
<gene>
    <name evidence="3" type="ORF">GCM10011594_34610</name>
</gene>
<dbReference type="Gene3D" id="1.40.20.10">
    <property type="entry name" value="CHAD domain"/>
    <property type="match status" value="1"/>
</dbReference>
<comment type="caution">
    <text evidence="3">The sequence shown here is derived from an EMBL/GenBank/DDBJ whole genome shotgun (WGS) entry which is preliminary data.</text>
</comment>
<reference evidence="3" key="2">
    <citation type="submission" date="2020-09" db="EMBL/GenBank/DDBJ databases">
        <authorList>
            <person name="Sun Q."/>
            <person name="Zhou Y."/>
        </authorList>
    </citation>
    <scope>NUCLEOTIDE SEQUENCE</scope>
    <source>
        <strain evidence="3">CGMCC 4.7308</strain>
    </source>
</reference>
<dbReference type="Pfam" id="PF01928">
    <property type="entry name" value="CYTH"/>
    <property type="match status" value="1"/>
</dbReference>
<dbReference type="SUPFAM" id="SSF55154">
    <property type="entry name" value="CYTH-like phosphatases"/>
    <property type="match status" value="1"/>
</dbReference>
<dbReference type="Proteomes" id="UP000655208">
    <property type="component" value="Unassembled WGS sequence"/>
</dbReference>
<dbReference type="PROSITE" id="PS51708">
    <property type="entry name" value="CHAD"/>
    <property type="match status" value="1"/>
</dbReference>
<feature type="region of interest" description="Disordered" evidence="1">
    <location>
        <begin position="73"/>
        <end position="93"/>
    </location>
</feature>
<dbReference type="PANTHER" id="PTHR39339:SF1">
    <property type="entry name" value="CHAD DOMAIN-CONTAINING PROTEIN"/>
    <property type="match status" value="1"/>
</dbReference>
<dbReference type="SMART" id="SM01118">
    <property type="entry name" value="CYTH"/>
    <property type="match status" value="1"/>
</dbReference>
<dbReference type="CDD" id="cd07374">
    <property type="entry name" value="CYTH-like_Pase"/>
    <property type="match status" value="1"/>
</dbReference>
<name>A0A917T734_9ACTN</name>
<evidence type="ECO:0000313" key="4">
    <source>
        <dbReference type="Proteomes" id="UP000655208"/>
    </source>
</evidence>
<evidence type="ECO:0000259" key="2">
    <source>
        <dbReference type="PROSITE" id="PS51708"/>
    </source>
</evidence>
<reference evidence="3" key="1">
    <citation type="journal article" date="2014" name="Int. J. Syst. Evol. Microbiol.">
        <title>Complete genome sequence of Corynebacterium casei LMG S-19264T (=DSM 44701T), isolated from a smear-ripened cheese.</title>
        <authorList>
            <consortium name="US DOE Joint Genome Institute (JGI-PGF)"/>
            <person name="Walter F."/>
            <person name="Albersmeier A."/>
            <person name="Kalinowski J."/>
            <person name="Ruckert C."/>
        </authorList>
    </citation>
    <scope>NUCLEOTIDE SEQUENCE</scope>
    <source>
        <strain evidence="3">CGMCC 4.7308</strain>
    </source>
</reference>
<dbReference type="AlphaFoldDB" id="A0A917T734"/>
<sequence>MADTQDEREYKFEASDGAALPAADDLVPPGGRVEHLELHLHSVYFDTADRDLLRHGITLRCRTGDADSGWQLKVPTDAGGSGGARSGDGPASRTEIRLDGEVRSTSVPRELAGLVTGVRRGAPLRHVVTIRTRRTVTRLLAADGRTVVEIADDTVAVAAPGGGRGTLTDWREVEVEQGPAGDADLLGAVADRIAAAGFTRSAAANKVARAIGAAPSATPAALPRKPTAGQVVRAYLAAQDTALVEGDLQLRRGLGGIHPTRVATRRARSTLRIFADLFDADRASAFDAELKWWAELLGNVRDREVQRERFARDVHALPAELVLGPVAVTIESDLLAEQLRHTKALERAMRSRRYLALLRESARWAAEPPFTAAADRPARSLRRDVRTAFGKVDRHLRRGLASGVDDELHRARKAAKRARYAAELVEPVGGVKKATRSVKRYRELQDILGEHQDGVVAADILRRLGAATAGRPGENGWTYGVLYAGELQRAQQSRDLAARWADRQSG</sequence>
<keyword evidence="4" id="KW-1185">Reference proteome</keyword>